<dbReference type="AlphaFoldDB" id="A0ABD2J1S7"/>
<evidence type="ECO:0000256" key="1">
    <source>
        <dbReference type="SAM" id="MobiDB-lite"/>
    </source>
</evidence>
<keyword evidence="2" id="KW-1133">Transmembrane helix</keyword>
<feature type="transmembrane region" description="Helical" evidence="2">
    <location>
        <begin position="244"/>
        <end position="267"/>
    </location>
</feature>
<reference evidence="3 4" key="1">
    <citation type="submission" date="2024-10" db="EMBL/GenBank/DDBJ databases">
        <authorList>
            <person name="Kim D."/>
        </authorList>
    </citation>
    <scope>NUCLEOTIDE SEQUENCE [LARGE SCALE GENOMIC DNA]</scope>
    <source>
        <strain evidence="3">Taebaek</strain>
    </source>
</reference>
<feature type="transmembrane region" description="Helical" evidence="2">
    <location>
        <begin position="273"/>
        <end position="296"/>
    </location>
</feature>
<organism evidence="3 4">
    <name type="scientific">Heterodera schachtii</name>
    <name type="common">Sugarbeet cyst nematode worm</name>
    <name type="synonym">Tylenchus schachtii</name>
    <dbReference type="NCBI Taxonomy" id="97005"/>
    <lineage>
        <taxon>Eukaryota</taxon>
        <taxon>Metazoa</taxon>
        <taxon>Ecdysozoa</taxon>
        <taxon>Nematoda</taxon>
        <taxon>Chromadorea</taxon>
        <taxon>Rhabditida</taxon>
        <taxon>Tylenchina</taxon>
        <taxon>Tylenchomorpha</taxon>
        <taxon>Tylenchoidea</taxon>
        <taxon>Heteroderidae</taxon>
        <taxon>Heteroderinae</taxon>
        <taxon>Heterodera</taxon>
    </lineage>
</organism>
<evidence type="ECO:0000313" key="3">
    <source>
        <dbReference type="EMBL" id="KAL3084065.1"/>
    </source>
</evidence>
<sequence length="359" mass="40949">MELLLFRHDEFDKLYGCDGFNADKIPLEQRTNIVNGGILITLFFIFELLYMPCMVSIYKIMDNACYKLMFFIGILDMLSMFINALETGILGIIGAVYCDYSLLIYTTGSMITVLWIAETSAEMMLAIDRCIELLRPQLAHAIFSGNKLRCLFALPICYASVMAMFTKSVLFSGIYLSWFFNPYFGYTDDFGEIYSNPMHTVHNSFIALGLSSIYIVFSAVLSWQTYTMSSSHQTFQPSWTQKMTFLQVIIISLVHSITAVIYVSMQYVRISKIYIIVGTYAWVFTNGCPPLVHLLLNNRIRNDCANFGHAIFRFLRNGNNNSVSNGPTAMAWTTPNYARNNANNRNNNNVQQERSPNQQ</sequence>
<dbReference type="Pfam" id="PF10321">
    <property type="entry name" value="7TM_GPCR_Srt"/>
    <property type="match status" value="1"/>
</dbReference>
<keyword evidence="2" id="KW-0812">Transmembrane</keyword>
<protein>
    <recommendedName>
        <fullName evidence="5">Odorant receptor</fullName>
    </recommendedName>
</protein>
<feature type="transmembrane region" description="Helical" evidence="2">
    <location>
        <begin position="33"/>
        <end position="58"/>
    </location>
</feature>
<dbReference type="PANTHER" id="PTHR23021:SF11">
    <property type="entry name" value="SERPENTINE RECEPTOR, CLASS T"/>
    <property type="match status" value="1"/>
</dbReference>
<feature type="region of interest" description="Disordered" evidence="1">
    <location>
        <begin position="337"/>
        <end position="359"/>
    </location>
</feature>
<evidence type="ECO:0008006" key="5">
    <source>
        <dbReference type="Google" id="ProtNLM"/>
    </source>
</evidence>
<dbReference type="Proteomes" id="UP001620645">
    <property type="component" value="Unassembled WGS sequence"/>
</dbReference>
<dbReference type="SUPFAM" id="SSF81321">
    <property type="entry name" value="Family A G protein-coupled receptor-like"/>
    <property type="match status" value="1"/>
</dbReference>
<proteinExistence type="predicted"/>
<evidence type="ECO:0000256" key="2">
    <source>
        <dbReference type="SAM" id="Phobius"/>
    </source>
</evidence>
<feature type="compositionally biased region" description="Polar residues" evidence="1">
    <location>
        <begin position="350"/>
        <end position="359"/>
    </location>
</feature>
<feature type="transmembrane region" description="Helical" evidence="2">
    <location>
        <begin position="148"/>
        <end position="180"/>
    </location>
</feature>
<comment type="caution">
    <text evidence="3">The sequence shown here is derived from an EMBL/GenBank/DDBJ whole genome shotgun (WGS) entry which is preliminary data.</text>
</comment>
<feature type="transmembrane region" description="Helical" evidence="2">
    <location>
        <begin position="103"/>
        <end position="127"/>
    </location>
</feature>
<gene>
    <name evidence="3" type="ORF">niasHS_009198</name>
</gene>
<keyword evidence="4" id="KW-1185">Reference proteome</keyword>
<accession>A0ABD2J1S7</accession>
<evidence type="ECO:0000313" key="4">
    <source>
        <dbReference type="Proteomes" id="UP001620645"/>
    </source>
</evidence>
<dbReference type="PANTHER" id="PTHR23021">
    <property type="entry name" value="SERPENTINE RECEPTOR, CLASS T"/>
    <property type="match status" value="1"/>
</dbReference>
<dbReference type="EMBL" id="JBICCN010000243">
    <property type="protein sequence ID" value="KAL3084065.1"/>
    <property type="molecule type" value="Genomic_DNA"/>
</dbReference>
<feature type="transmembrane region" description="Helical" evidence="2">
    <location>
        <begin position="200"/>
        <end position="223"/>
    </location>
</feature>
<keyword evidence="2" id="KW-0472">Membrane</keyword>
<name>A0ABD2J1S7_HETSC</name>
<feature type="transmembrane region" description="Helical" evidence="2">
    <location>
        <begin position="70"/>
        <end position="97"/>
    </location>
</feature>
<feature type="compositionally biased region" description="Low complexity" evidence="1">
    <location>
        <begin position="337"/>
        <end position="349"/>
    </location>
</feature>
<dbReference type="InterPro" id="IPR019425">
    <property type="entry name" value="7TM_GPCR_serpentine_rcpt_Srt"/>
</dbReference>